<dbReference type="OrthoDB" id="980419at2"/>
<dbReference type="Proteomes" id="UP000003676">
    <property type="component" value="Unassembled WGS sequence"/>
</dbReference>
<reference evidence="2 3" key="2">
    <citation type="submission" date="2008-10" db="EMBL/GenBank/DDBJ databases">
        <authorList>
            <person name="Fulton L."/>
            <person name="Clifton S."/>
            <person name="Fulton B."/>
            <person name="Xu J."/>
            <person name="Minx P."/>
            <person name="Pepin K.H."/>
            <person name="Johnson M."/>
            <person name="Bhonagiri V."/>
            <person name="Nash W.E."/>
            <person name="Mardis E.R."/>
            <person name="Wilson R.K."/>
        </authorList>
    </citation>
    <scope>NUCLEOTIDE SEQUENCE [LARGE SCALE GENOMIC DNA]</scope>
    <source>
        <strain evidence="2 3">ATCC 29098</strain>
    </source>
</reference>
<evidence type="ECO:0008006" key="4">
    <source>
        <dbReference type="Google" id="ProtNLM"/>
    </source>
</evidence>
<keyword evidence="1" id="KW-0175">Coiled coil</keyword>
<dbReference type="EMBL" id="ABXU01000025">
    <property type="protein sequence ID" value="EEB34289.1"/>
    <property type="molecule type" value="Genomic_DNA"/>
</dbReference>
<organism evidence="2 3">
    <name type="scientific">Desulfovibrio piger ATCC 29098</name>
    <dbReference type="NCBI Taxonomy" id="411464"/>
    <lineage>
        <taxon>Bacteria</taxon>
        <taxon>Pseudomonadati</taxon>
        <taxon>Thermodesulfobacteriota</taxon>
        <taxon>Desulfovibrionia</taxon>
        <taxon>Desulfovibrionales</taxon>
        <taxon>Desulfovibrionaceae</taxon>
        <taxon>Desulfovibrio</taxon>
    </lineage>
</organism>
<accession>B6WRT6</accession>
<feature type="coiled-coil region" evidence="1">
    <location>
        <begin position="82"/>
        <end position="109"/>
    </location>
</feature>
<dbReference type="eggNOG" id="ENOG5032KP7">
    <property type="taxonomic scope" value="Bacteria"/>
</dbReference>
<dbReference type="RefSeq" id="WP_006004924.1">
    <property type="nucleotide sequence ID" value="NZ_DS996354.1"/>
</dbReference>
<dbReference type="HOGENOM" id="CLU_2105058_0_0_7"/>
<comment type="caution">
    <text evidence="2">The sequence shown here is derived from an EMBL/GenBank/DDBJ whole genome shotgun (WGS) entry which is preliminary data.</text>
</comment>
<evidence type="ECO:0000313" key="2">
    <source>
        <dbReference type="EMBL" id="EEB34289.1"/>
    </source>
</evidence>
<dbReference type="AlphaFoldDB" id="B6WRT6"/>
<name>B6WRT6_9BACT</name>
<evidence type="ECO:0000313" key="3">
    <source>
        <dbReference type="Proteomes" id="UP000003676"/>
    </source>
</evidence>
<sequence length="115" mass="13474">MHLFERVKKIAKNFAGSDAALAKKLGYKQQTFFGYLNEKRQDNLWPILPRILELFPELNRDWLYFEEGEMLTSDAPAEAASISDCQRRIAELEAELKEERALNRRLTERLLEMGK</sequence>
<reference evidence="2 3" key="1">
    <citation type="submission" date="2008-10" db="EMBL/GenBank/DDBJ databases">
        <title>Draft genome sequence of Desulvovibrio piger (ATCC 29098).</title>
        <authorList>
            <person name="Sudarsanam P."/>
            <person name="Ley R."/>
            <person name="Guruge J."/>
            <person name="Turnbaugh P.J."/>
            <person name="Mahowald M."/>
            <person name="Liep D."/>
            <person name="Gordon J."/>
        </authorList>
    </citation>
    <scope>NUCLEOTIDE SEQUENCE [LARGE SCALE GENOMIC DNA]</scope>
    <source>
        <strain evidence="2 3">ATCC 29098</strain>
    </source>
</reference>
<gene>
    <name evidence="2" type="ORF">DESPIG_00777</name>
</gene>
<protein>
    <recommendedName>
        <fullName evidence="4">HTH cro/C1-type domain-containing protein</fullName>
    </recommendedName>
</protein>
<evidence type="ECO:0000256" key="1">
    <source>
        <dbReference type="SAM" id="Coils"/>
    </source>
</evidence>
<proteinExistence type="predicted"/>